<keyword evidence="3" id="KW-0963">Cytoplasm</keyword>
<dbReference type="AlphaFoldDB" id="A0A6J4IF40"/>
<dbReference type="InterPro" id="IPR019933">
    <property type="entry name" value="DivIVA_domain"/>
</dbReference>
<gene>
    <name evidence="9" type="ORF">AVDCRST_MAG56-1916</name>
</gene>
<keyword evidence="4 9" id="KW-0132">Cell division</keyword>
<dbReference type="GO" id="GO:0005737">
    <property type="term" value="C:cytoplasm"/>
    <property type="evidence" value="ECO:0007669"/>
    <property type="project" value="UniProtKB-SubCell"/>
</dbReference>
<dbReference type="InterPro" id="IPR007793">
    <property type="entry name" value="DivIVA_fam"/>
</dbReference>
<proteinExistence type="inferred from homology"/>
<evidence type="ECO:0000256" key="3">
    <source>
        <dbReference type="ARBA" id="ARBA00022490"/>
    </source>
</evidence>
<protein>
    <submittedName>
        <fullName evidence="9">Cell division initiation protein DivIVA</fullName>
    </submittedName>
</protein>
<organism evidence="9">
    <name type="scientific">uncultured Cytophagales bacterium</name>
    <dbReference type="NCBI Taxonomy" id="158755"/>
    <lineage>
        <taxon>Bacteria</taxon>
        <taxon>Pseudomonadati</taxon>
        <taxon>Bacteroidota</taxon>
        <taxon>Sphingobacteriia</taxon>
        <taxon>Sphingobacteriales</taxon>
        <taxon>environmental samples</taxon>
    </lineage>
</organism>
<evidence type="ECO:0000256" key="1">
    <source>
        <dbReference type="ARBA" id="ARBA00004496"/>
    </source>
</evidence>
<dbReference type="GO" id="GO:0051301">
    <property type="term" value="P:cell division"/>
    <property type="evidence" value="ECO:0007669"/>
    <property type="project" value="UniProtKB-KW"/>
</dbReference>
<feature type="region of interest" description="Disordered" evidence="8">
    <location>
        <begin position="190"/>
        <end position="255"/>
    </location>
</feature>
<evidence type="ECO:0000256" key="5">
    <source>
        <dbReference type="ARBA" id="ARBA00023054"/>
    </source>
</evidence>
<feature type="coiled-coil region" evidence="7">
    <location>
        <begin position="93"/>
        <end position="160"/>
    </location>
</feature>
<keyword evidence="6" id="KW-0131">Cell cycle</keyword>
<comment type="similarity">
    <text evidence="2">Belongs to the DivIVA family.</text>
</comment>
<dbReference type="Pfam" id="PF05103">
    <property type="entry name" value="DivIVA"/>
    <property type="match status" value="1"/>
</dbReference>
<dbReference type="EMBL" id="CADCTQ010000176">
    <property type="protein sequence ID" value="CAA9250714.1"/>
    <property type="molecule type" value="Genomic_DNA"/>
</dbReference>
<dbReference type="Gene3D" id="1.20.5.2950">
    <property type="match status" value="1"/>
</dbReference>
<dbReference type="NCBIfam" id="TIGR03544">
    <property type="entry name" value="DivI1A_domain"/>
    <property type="match status" value="1"/>
</dbReference>
<evidence type="ECO:0000256" key="7">
    <source>
        <dbReference type="SAM" id="Coils"/>
    </source>
</evidence>
<sequence>MKITPIEIRQKAFSRVLRGYDKEEVDAFLQTLSQEWERVMDENKEFRIKLDISEREVRKLREVEGSLYKTLKAAEETGSHLIEQANRSAELYLREAKAHADSLLREARAKAQQMLQETEVRSRRALEETLGELKSLEKDFRQLENQKENFVLEVRSMANDTLEKVNRVAARGNSFSFDDKINEVKEMLERKNDLTVPPPPPLTDSYASSYPAPVAPVRNAQAPAQRPAAPEAAPQPPTASVGPKPANGSFFDEIQ</sequence>
<reference evidence="9" key="1">
    <citation type="submission" date="2020-02" db="EMBL/GenBank/DDBJ databases">
        <authorList>
            <person name="Meier V. D."/>
        </authorList>
    </citation>
    <scope>NUCLEOTIDE SEQUENCE</scope>
    <source>
        <strain evidence="9">AVDCRST_MAG56</strain>
    </source>
</reference>
<evidence type="ECO:0000256" key="2">
    <source>
        <dbReference type="ARBA" id="ARBA00009008"/>
    </source>
</evidence>
<dbReference type="Gene3D" id="6.10.250.660">
    <property type="match status" value="1"/>
</dbReference>
<evidence type="ECO:0000256" key="6">
    <source>
        <dbReference type="ARBA" id="ARBA00023306"/>
    </source>
</evidence>
<evidence type="ECO:0000256" key="8">
    <source>
        <dbReference type="SAM" id="MobiDB-lite"/>
    </source>
</evidence>
<dbReference type="PANTHER" id="PTHR35794:SF2">
    <property type="entry name" value="CELL DIVISION PROTEIN DIVIVA"/>
    <property type="match status" value="1"/>
</dbReference>
<name>A0A6J4IF40_9SPHI</name>
<evidence type="ECO:0000313" key="9">
    <source>
        <dbReference type="EMBL" id="CAA9250714.1"/>
    </source>
</evidence>
<dbReference type="PANTHER" id="PTHR35794">
    <property type="entry name" value="CELL DIVISION PROTEIN DIVIVA"/>
    <property type="match status" value="1"/>
</dbReference>
<keyword evidence="5 7" id="KW-0175">Coiled coil</keyword>
<comment type="subcellular location">
    <subcellularLocation>
        <location evidence="1">Cytoplasm</location>
    </subcellularLocation>
</comment>
<accession>A0A6J4IF40</accession>
<feature type="compositionally biased region" description="Low complexity" evidence="8">
    <location>
        <begin position="211"/>
        <end position="232"/>
    </location>
</feature>
<evidence type="ECO:0000256" key="4">
    <source>
        <dbReference type="ARBA" id="ARBA00022618"/>
    </source>
</evidence>